<dbReference type="InterPro" id="IPR023214">
    <property type="entry name" value="HAD_sf"/>
</dbReference>
<accession>A0A1T4WLS9</accession>
<dbReference type="PANTHER" id="PTHR43434">
    <property type="entry name" value="PHOSPHOGLYCOLATE PHOSPHATASE"/>
    <property type="match status" value="1"/>
</dbReference>
<dbReference type="SFLD" id="SFLDG01129">
    <property type="entry name" value="C1.5:_HAD__Beta-PGM__Phosphata"/>
    <property type="match status" value="1"/>
</dbReference>
<dbReference type="InterPro" id="IPR041492">
    <property type="entry name" value="HAD_2"/>
</dbReference>
<gene>
    <name evidence="1" type="ORF">SAMN05443428_102115</name>
</gene>
<dbReference type="SUPFAM" id="SSF56784">
    <property type="entry name" value="HAD-like"/>
    <property type="match status" value="1"/>
</dbReference>
<dbReference type="GO" id="GO:0005829">
    <property type="term" value="C:cytosol"/>
    <property type="evidence" value="ECO:0007669"/>
    <property type="project" value="TreeGrafter"/>
</dbReference>
<dbReference type="GO" id="GO:0008967">
    <property type="term" value="F:phosphoglycolate phosphatase activity"/>
    <property type="evidence" value="ECO:0007669"/>
    <property type="project" value="TreeGrafter"/>
</dbReference>
<dbReference type="InterPro" id="IPR036412">
    <property type="entry name" value="HAD-like_sf"/>
</dbReference>
<organism evidence="1 2">
    <name type="scientific">Caloramator quimbayensis</name>
    <dbReference type="NCBI Taxonomy" id="1147123"/>
    <lineage>
        <taxon>Bacteria</taxon>
        <taxon>Bacillati</taxon>
        <taxon>Bacillota</taxon>
        <taxon>Clostridia</taxon>
        <taxon>Eubacteriales</taxon>
        <taxon>Clostridiaceae</taxon>
        <taxon>Caloramator</taxon>
    </lineage>
</organism>
<dbReference type="Proteomes" id="UP000190105">
    <property type="component" value="Unassembled WGS sequence"/>
</dbReference>
<dbReference type="STRING" id="1147123.SAMN05443428_102115"/>
<name>A0A1T4WLS9_9CLOT</name>
<dbReference type="InterPro" id="IPR006439">
    <property type="entry name" value="HAD-SF_hydro_IA"/>
</dbReference>
<dbReference type="NCBIfam" id="NF009804">
    <property type="entry name" value="PRK13288.1"/>
    <property type="match status" value="1"/>
</dbReference>
<dbReference type="Gene3D" id="3.40.50.1000">
    <property type="entry name" value="HAD superfamily/HAD-like"/>
    <property type="match status" value="1"/>
</dbReference>
<dbReference type="Gene3D" id="1.10.150.240">
    <property type="entry name" value="Putative phosphatase, domain 2"/>
    <property type="match status" value="1"/>
</dbReference>
<evidence type="ECO:0000313" key="1">
    <source>
        <dbReference type="EMBL" id="SKA78293.1"/>
    </source>
</evidence>
<proteinExistence type="predicted"/>
<dbReference type="GO" id="GO:0006281">
    <property type="term" value="P:DNA repair"/>
    <property type="evidence" value="ECO:0007669"/>
    <property type="project" value="TreeGrafter"/>
</dbReference>
<keyword evidence="2" id="KW-1185">Reference proteome</keyword>
<dbReference type="PRINTS" id="PR00413">
    <property type="entry name" value="HADHALOGNASE"/>
</dbReference>
<dbReference type="InterPro" id="IPR006549">
    <property type="entry name" value="HAD-SF_hydro_IIIA"/>
</dbReference>
<protein>
    <submittedName>
        <fullName evidence="1">Pyrophosphatase PpaX</fullName>
    </submittedName>
</protein>
<dbReference type="Pfam" id="PF13419">
    <property type="entry name" value="HAD_2"/>
    <property type="match status" value="1"/>
</dbReference>
<dbReference type="NCBIfam" id="TIGR01549">
    <property type="entry name" value="HAD-SF-IA-v1"/>
    <property type="match status" value="1"/>
</dbReference>
<dbReference type="RefSeq" id="WP_078695416.1">
    <property type="nucleotide sequence ID" value="NZ_FUYH01000002.1"/>
</dbReference>
<evidence type="ECO:0000313" key="2">
    <source>
        <dbReference type="Proteomes" id="UP000190105"/>
    </source>
</evidence>
<dbReference type="PANTHER" id="PTHR43434:SF26">
    <property type="entry name" value="PYROPHOSPHATASE PPAX"/>
    <property type="match status" value="1"/>
</dbReference>
<sequence>MIKAVLFDFDGTLVDTNRLIIESYKHTYKKHLNLDVNEEDIKKYFGEPLITTLSRYDKLKAQEMFKTYIEYNESRHDDMVQAFEGVNETLKALKEKGLKVGIVTSKRRVIAQRGLNITGITEPLDVFITCEDTQKHKPHGEPVLKACEILNISPNEAIYVGDTSFDILCGKNAGALTCLEKYTALPLEELLKYGPDYTIDRLYDLLDAV</sequence>
<dbReference type="NCBIfam" id="TIGR01662">
    <property type="entry name" value="HAD-SF-IIIA"/>
    <property type="match status" value="1"/>
</dbReference>
<dbReference type="SFLD" id="SFLDS00003">
    <property type="entry name" value="Haloacid_Dehalogenase"/>
    <property type="match status" value="1"/>
</dbReference>
<dbReference type="SFLD" id="SFLDG01135">
    <property type="entry name" value="C1.5.6:_HAD__Beta-PGM__Phospha"/>
    <property type="match status" value="1"/>
</dbReference>
<dbReference type="AlphaFoldDB" id="A0A1T4WLS9"/>
<dbReference type="EMBL" id="FUYH01000002">
    <property type="protein sequence ID" value="SKA78293.1"/>
    <property type="molecule type" value="Genomic_DNA"/>
</dbReference>
<dbReference type="InterPro" id="IPR050155">
    <property type="entry name" value="HAD-like_hydrolase_sf"/>
</dbReference>
<dbReference type="InterPro" id="IPR023198">
    <property type="entry name" value="PGP-like_dom2"/>
</dbReference>
<dbReference type="NCBIfam" id="TIGR01509">
    <property type="entry name" value="HAD-SF-IA-v3"/>
    <property type="match status" value="1"/>
</dbReference>
<dbReference type="OrthoDB" id="9807630at2"/>
<reference evidence="2" key="1">
    <citation type="submission" date="2017-02" db="EMBL/GenBank/DDBJ databases">
        <authorList>
            <person name="Varghese N."/>
            <person name="Submissions S."/>
        </authorList>
    </citation>
    <scope>NUCLEOTIDE SEQUENCE [LARGE SCALE GENOMIC DNA]</scope>
    <source>
        <strain evidence="2">USBA 833</strain>
    </source>
</reference>